<evidence type="ECO:0000313" key="6">
    <source>
        <dbReference type="Proteomes" id="UP000029409"/>
    </source>
</evidence>
<evidence type="ECO:0000256" key="2">
    <source>
        <dbReference type="ARBA" id="ARBA00034301"/>
    </source>
</evidence>
<dbReference type="InterPro" id="IPR001279">
    <property type="entry name" value="Metallo-B-lactamas"/>
</dbReference>
<dbReference type="Gene3D" id="3.60.15.10">
    <property type="entry name" value="Ribonuclease Z/Hydroxyacylglutathione hydrolase-like"/>
    <property type="match status" value="1"/>
</dbReference>
<dbReference type="PANTHER" id="PTHR42951">
    <property type="entry name" value="METALLO-BETA-LACTAMASE DOMAIN-CONTAINING"/>
    <property type="match status" value="1"/>
</dbReference>
<dbReference type="Pfam" id="PF00753">
    <property type="entry name" value="Lactamase_B"/>
    <property type="match status" value="1"/>
</dbReference>
<name>A0A089HR79_PAEDU</name>
<dbReference type="EMBL" id="CP009288">
    <property type="protein sequence ID" value="AIQ12858.1"/>
    <property type="molecule type" value="Genomic_DNA"/>
</dbReference>
<dbReference type="SMART" id="SM00849">
    <property type="entry name" value="Lactamase_B"/>
    <property type="match status" value="1"/>
</dbReference>
<dbReference type="SUPFAM" id="SSF56281">
    <property type="entry name" value="Metallo-hydrolase/oxidoreductase"/>
    <property type="match status" value="1"/>
</dbReference>
<keyword evidence="6" id="KW-1185">Reference proteome</keyword>
<comment type="catalytic activity">
    <reaction evidence="3">
        <text>3',5'-cyclic UMP + H2O = UMP + H(+)</text>
        <dbReference type="Rhea" id="RHEA:70575"/>
        <dbReference type="ChEBI" id="CHEBI:15377"/>
        <dbReference type="ChEBI" id="CHEBI:15378"/>
        <dbReference type="ChEBI" id="CHEBI:57865"/>
        <dbReference type="ChEBI" id="CHEBI:184387"/>
    </reaction>
    <physiologicalReaction direction="left-to-right" evidence="3">
        <dbReference type="Rhea" id="RHEA:70576"/>
    </physiologicalReaction>
</comment>
<dbReference type="InterPro" id="IPR050855">
    <property type="entry name" value="NDM-1-like"/>
</dbReference>
<dbReference type="STRING" id="44251.PDUR_13765"/>
<evidence type="ECO:0000256" key="3">
    <source>
        <dbReference type="ARBA" id="ARBA00048505"/>
    </source>
</evidence>
<proteinExistence type="predicted"/>
<evidence type="ECO:0000259" key="4">
    <source>
        <dbReference type="SMART" id="SM00849"/>
    </source>
</evidence>
<sequence length="252" mass="27343">MRVTRNGQLLQLTWMPRLFPVNCYIVEEESDLTLIDAGMPFSLEGILRTAESLRKPLARIVLTHAHDDHVGAVDALKKRLPQVKLYISERDAALLRGDRSLRSGEPETPIRGAVPKNVTSIPDHLISDGDEIGSLTAVSTPGHTPGSMSFFDRRNGAVIAGDALQTFRSVAVTGVVVPLFPFPAMATWNKEAALQSAVTIEKLNPTLLAVGHGNLLKQPAERLRAAIAKAEQQISKEKRGMNHVAKSGPGPR</sequence>
<comment type="catalytic activity">
    <reaction evidence="1">
        <text>3',5'-cyclic CMP + H2O = CMP + H(+)</text>
        <dbReference type="Rhea" id="RHEA:72675"/>
        <dbReference type="ChEBI" id="CHEBI:15377"/>
        <dbReference type="ChEBI" id="CHEBI:15378"/>
        <dbReference type="ChEBI" id="CHEBI:58003"/>
        <dbReference type="ChEBI" id="CHEBI:60377"/>
    </reaction>
    <physiologicalReaction direction="left-to-right" evidence="1">
        <dbReference type="Rhea" id="RHEA:72676"/>
    </physiologicalReaction>
</comment>
<dbReference type="InterPro" id="IPR036866">
    <property type="entry name" value="RibonucZ/Hydroxyglut_hydro"/>
</dbReference>
<comment type="function">
    <text evidence="2">Counteracts the endogenous Pycsar antiviral defense system. Phosphodiesterase that enables metal-dependent hydrolysis of host cyclic nucleotide Pycsar defense signals such as cCMP and cUMP.</text>
</comment>
<accession>A0A089HR79</accession>
<protein>
    <recommendedName>
        <fullName evidence="4">Metallo-beta-lactamase domain-containing protein</fullName>
    </recommendedName>
</protein>
<dbReference type="RefSeq" id="WP_042206682.1">
    <property type="nucleotide sequence ID" value="NZ_CP009288.1"/>
</dbReference>
<reference evidence="5 6" key="1">
    <citation type="submission" date="2014-08" db="EMBL/GenBank/DDBJ databases">
        <title>Comparative genomics of the Paenibacillus odorifer group.</title>
        <authorList>
            <person name="den Bakker H.C."/>
            <person name="Tsai Y.-C."/>
            <person name="Martin N."/>
            <person name="Korlach J."/>
            <person name="Wiedmann M."/>
        </authorList>
    </citation>
    <scope>NUCLEOTIDE SEQUENCE [LARGE SCALE GENOMIC DNA]</scope>
    <source>
        <strain evidence="5 6">DSM 1735</strain>
    </source>
</reference>
<dbReference type="CDD" id="cd07721">
    <property type="entry name" value="yflN-like_MBL-fold"/>
    <property type="match status" value="1"/>
</dbReference>
<dbReference type="Proteomes" id="UP000029409">
    <property type="component" value="Chromosome"/>
</dbReference>
<dbReference type="PANTHER" id="PTHR42951:SF9">
    <property type="entry name" value="METAL-DEPENDENT HYDROLASE"/>
    <property type="match status" value="1"/>
</dbReference>
<evidence type="ECO:0000256" key="1">
    <source>
        <dbReference type="ARBA" id="ARBA00034221"/>
    </source>
</evidence>
<feature type="domain" description="Metallo-beta-lactamase" evidence="4">
    <location>
        <begin position="20"/>
        <end position="212"/>
    </location>
</feature>
<dbReference type="OrthoDB" id="9802248at2"/>
<gene>
    <name evidence="5" type="ORF">PDUR_13765</name>
</gene>
<organism evidence="5 6">
    <name type="scientific">Paenibacillus durus</name>
    <name type="common">Paenibacillus azotofixans</name>
    <dbReference type="NCBI Taxonomy" id="44251"/>
    <lineage>
        <taxon>Bacteria</taxon>
        <taxon>Bacillati</taxon>
        <taxon>Bacillota</taxon>
        <taxon>Bacilli</taxon>
        <taxon>Bacillales</taxon>
        <taxon>Paenibacillaceae</taxon>
        <taxon>Paenibacillus</taxon>
    </lineage>
</organism>
<dbReference type="KEGG" id="pdu:PDUR_13765"/>
<evidence type="ECO:0000313" key="5">
    <source>
        <dbReference type="EMBL" id="AIQ12858.1"/>
    </source>
</evidence>
<dbReference type="eggNOG" id="COG0491">
    <property type="taxonomic scope" value="Bacteria"/>
</dbReference>
<dbReference type="AlphaFoldDB" id="A0A089HR79"/>